<evidence type="ECO:0000313" key="2">
    <source>
        <dbReference type="Proteomes" id="UP000561459"/>
    </source>
</evidence>
<gene>
    <name evidence="1" type="ORF">GGR39_002319</name>
</gene>
<dbReference type="InterPro" id="IPR032676">
    <property type="entry name" value="YkuD_2"/>
</dbReference>
<dbReference type="PANTHER" id="PTHR38477:SF1">
    <property type="entry name" value="MUREIN L,D-TRANSPEPTIDASE CATALYTIC DOMAIN FAMILY PROTEIN"/>
    <property type="match status" value="1"/>
</dbReference>
<sequence length="244" mass="26033">MPIVGLPKAEKSITFNAMLENLKMGRRGVLVSAATMAVGAIGGCSQRMLSVAPPPPAPRQTAVAHAPMASVPAAPKPEPEIVREALAALDRHKRMVAHRDRIAIVDFSVPSSVPRMKLLDIESGKEHDFLVAHGSGSDPGHTGFLQRFSNIPDSNASSQGAFVTADYYIGKHGRSQRLLGLDPTNSNALERAIVVHGAWYANADMIPAHGKLGRSQGCFAVGERELAKLFDQLGPGRMIYSAKV</sequence>
<evidence type="ECO:0000313" key="1">
    <source>
        <dbReference type="EMBL" id="MBB3940662.1"/>
    </source>
</evidence>
<keyword evidence="2" id="KW-1185">Reference proteome</keyword>
<evidence type="ECO:0008006" key="3">
    <source>
        <dbReference type="Google" id="ProtNLM"/>
    </source>
</evidence>
<name>A0A7W6C947_9SPHN</name>
<proteinExistence type="predicted"/>
<accession>A0A7W6C947</accession>
<protein>
    <recommendedName>
        <fullName evidence="3">Transcriptional initiation protein Tat</fullName>
    </recommendedName>
</protein>
<dbReference type="AlphaFoldDB" id="A0A7W6C947"/>
<dbReference type="PANTHER" id="PTHR38477">
    <property type="entry name" value="HYPOTHETICAL EXPORTED PROTEIN"/>
    <property type="match status" value="1"/>
</dbReference>
<organism evidence="1 2">
    <name type="scientific">Novosphingobium fluoreni</name>
    <dbReference type="NCBI Taxonomy" id="1391222"/>
    <lineage>
        <taxon>Bacteria</taxon>
        <taxon>Pseudomonadati</taxon>
        <taxon>Pseudomonadota</taxon>
        <taxon>Alphaproteobacteria</taxon>
        <taxon>Sphingomonadales</taxon>
        <taxon>Sphingomonadaceae</taxon>
        <taxon>Novosphingobium</taxon>
    </lineage>
</organism>
<reference evidence="1 2" key="1">
    <citation type="submission" date="2020-08" db="EMBL/GenBank/DDBJ databases">
        <title>Genomic Encyclopedia of Type Strains, Phase IV (KMG-IV): sequencing the most valuable type-strain genomes for metagenomic binning, comparative biology and taxonomic classification.</title>
        <authorList>
            <person name="Goeker M."/>
        </authorList>
    </citation>
    <scope>NUCLEOTIDE SEQUENCE [LARGE SCALE GENOMIC DNA]</scope>
    <source>
        <strain evidence="1 2">DSM 27568</strain>
    </source>
</reference>
<comment type="caution">
    <text evidence="1">The sequence shown here is derived from an EMBL/GenBank/DDBJ whole genome shotgun (WGS) entry which is preliminary data.</text>
</comment>
<dbReference type="Pfam" id="PF13645">
    <property type="entry name" value="YkuD_2"/>
    <property type="match status" value="1"/>
</dbReference>
<dbReference type="EMBL" id="JACIDY010000005">
    <property type="protein sequence ID" value="MBB3940662.1"/>
    <property type="molecule type" value="Genomic_DNA"/>
</dbReference>
<dbReference type="Proteomes" id="UP000561459">
    <property type="component" value="Unassembled WGS sequence"/>
</dbReference>